<proteinExistence type="predicted"/>
<reference evidence="1 2" key="1">
    <citation type="submission" date="2023-07" db="EMBL/GenBank/DDBJ databases">
        <title>Genomic Encyclopedia of Type Strains, Phase IV (KMG-IV): sequencing the most valuable type-strain genomes for metagenomic binning, comparative biology and taxonomic classification.</title>
        <authorList>
            <person name="Goeker M."/>
        </authorList>
    </citation>
    <scope>NUCLEOTIDE SEQUENCE [LARGE SCALE GENOMIC DNA]</scope>
    <source>
        <strain evidence="1 2">DSM 12751</strain>
    </source>
</reference>
<keyword evidence="2" id="KW-1185">Reference proteome</keyword>
<dbReference type="PIRSF" id="PIRSF012509">
    <property type="entry name" value="CamS"/>
    <property type="match status" value="1"/>
</dbReference>
<name>A0ABT9W2F0_9BACI</name>
<sequence length="386" mass="44747">MMDSVWNKPWYKKSWLKTGVTCSLLILMLTGCLPDRTDTTDELDLDLPPIDHAPTVYVQEDYYSALLPFVTSQARGTLDTYLGRYRLDAERLELGLLELAQDVFPTESHLYREGQFITKEEIQSWLRIQSDDYPLGLNPEDKDERVLLHILEHNYWDTRANALQGIVIGLSLAPRYTSVEEVGGNTETRQLYYSDDELRNYGQAMANKIAERLRGKLRNTEYSDIPIVFALYRLEEQDNLVPGNFLSTGISRQAQYEVSEWRTINEIYFLFPSGPLNRFENERSLTNATQFDEFRNQVQEYFPNYIGIVGFGRYLDENLVELTITANTEFAAKTEVIQLTQFLGGQAMELFPENVHLNIYVQSINEPQSIFIRPTEGEPIMHIYRK</sequence>
<dbReference type="CDD" id="cd13441">
    <property type="entry name" value="CamS_repeat_1"/>
    <property type="match status" value="1"/>
</dbReference>
<gene>
    <name evidence="1" type="ORF">J2S11_003177</name>
</gene>
<dbReference type="InterPro" id="IPR011426">
    <property type="entry name" value="CamS"/>
</dbReference>
<organism evidence="1 2">
    <name type="scientific">Caldalkalibacillus horti</name>
    <dbReference type="NCBI Taxonomy" id="77523"/>
    <lineage>
        <taxon>Bacteria</taxon>
        <taxon>Bacillati</taxon>
        <taxon>Bacillota</taxon>
        <taxon>Bacilli</taxon>
        <taxon>Bacillales</taxon>
        <taxon>Bacillaceae</taxon>
        <taxon>Caldalkalibacillus</taxon>
    </lineage>
</organism>
<dbReference type="Pfam" id="PF07537">
    <property type="entry name" value="CamS"/>
    <property type="match status" value="1"/>
</dbReference>
<dbReference type="Proteomes" id="UP001235840">
    <property type="component" value="Unassembled WGS sequence"/>
</dbReference>
<evidence type="ECO:0000313" key="2">
    <source>
        <dbReference type="Proteomes" id="UP001235840"/>
    </source>
</evidence>
<protein>
    <submittedName>
        <fullName evidence="1">Protein involved in sex pheromone biosynthesis</fullName>
    </submittedName>
</protein>
<dbReference type="EMBL" id="JAUSTY010000014">
    <property type="protein sequence ID" value="MDQ0167252.1"/>
    <property type="molecule type" value="Genomic_DNA"/>
</dbReference>
<dbReference type="Gene3D" id="3.10.570.10">
    <property type="entry name" value="sex pheromone staph- cam373 precursor domain"/>
    <property type="match status" value="1"/>
</dbReference>
<accession>A0ABT9W2F0</accession>
<dbReference type="CDD" id="cd13440">
    <property type="entry name" value="CamS_repeat_2"/>
    <property type="match status" value="1"/>
</dbReference>
<evidence type="ECO:0000313" key="1">
    <source>
        <dbReference type="EMBL" id="MDQ0167252.1"/>
    </source>
</evidence>
<comment type="caution">
    <text evidence="1">The sequence shown here is derived from an EMBL/GenBank/DDBJ whole genome shotgun (WGS) entry which is preliminary data.</text>
</comment>